<reference evidence="2" key="1">
    <citation type="submission" date="2015-07" db="EMBL/GenBank/DDBJ databases">
        <title>Transcriptome Assembly of Anthurium amnicola.</title>
        <authorList>
            <person name="Suzuki J."/>
        </authorList>
    </citation>
    <scope>NUCLEOTIDE SEQUENCE</scope>
</reference>
<organism evidence="2">
    <name type="scientific">Anthurium amnicola</name>
    <dbReference type="NCBI Taxonomy" id="1678845"/>
    <lineage>
        <taxon>Eukaryota</taxon>
        <taxon>Viridiplantae</taxon>
        <taxon>Streptophyta</taxon>
        <taxon>Embryophyta</taxon>
        <taxon>Tracheophyta</taxon>
        <taxon>Spermatophyta</taxon>
        <taxon>Magnoliopsida</taxon>
        <taxon>Liliopsida</taxon>
        <taxon>Araceae</taxon>
        <taxon>Pothoideae</taxon>
        <taxon>Potheae</taxon>
        <taxon>Anthurium</taxon>
    </lineage>
</organism>
<gene>
    <name evidence="2" type="primary">HCT_5</name>
    <name evidence="2" type="ORF">g.126688</name>
</gene>
<protein>
    <submittedName>
        <fullName evidence="2">Hydroxycinnamoyl-Coenzyme A shikimate/quinate hydroxycinnamoyltransferase</fullName>
    </submittedName>
</protein>
<name>A0A1D1YVL8_9ARAE</name>
<dbReference type="Gene3D" id="3.30.559.10">
    <property type="entry name" value="Chloramphenicol acetyltransferase-like domain"/>
    <property type="match status" value="1"/>
</dbReference>
<dbReference type="AlphaFoldDB" id="A0A1D1YVL8"/>
<keyword evidence="2" id="KW-0808">Transferase</keyword>
<feature type="compositionally biased region" description="Basic residues" evidence="1">
    <location>
        <begin position="94"/>
        <end position="105"/>
    </location>
</feature>
<feature type="region of interest" description="Disordered" evidence="1">
    <location>
        <begin position="46"/>
        <end position="105"/>
    </location>
</feature>
<dbReference type="InterPro" id="IPR023213">
    <property type="entry name" value="CAT-like_dom_sf"/>
</dbReference>
<feature type="compositionally biased region" description="Polar residues" evidence="1">
    <location>
        <begin position="46"/>
        <end position="55"/>
    </location>
</feature>
<dbReference type="EMBL" id="GDJX01009251">
    <property type="protein sequence ID" value="JAT58685.1"/>
    <property type="molecule type" value="Transcribed_RNA"/>
</dbReference>
<dbReference type="GO" id="GO:0016740">
    <property type="term" value="F:transferase activity"/>
    <property type="evidence" value="ECO:0007669"/>
    <property type="project" value="UniProtKB-KW"/>
</dbReference>
<sequence>MMIQVKGSIMVRPALPTPRRLLWTSNLDLVVRRSHVLLVYFFRTDGSPNSRQVAQGDSVHGPGPLLPHGRQVPTGPDPPPGHPLRRPGCALRRGGSRVHLPGRPR</sequence>
<evidence type="ECO:0000256" key="1">
    <source>
        <dbReference type="SAM" id="MobiDB-lite"/>
    </source>
</evidence>
<proteinExistence type="predicted"/>
<evidence type="ECO:0000313" key="2">
    <source>
        <dbReference type="EMBL" id="JAT58685.1"/>
    </source>
</evidence>
<accession>A0A1D1YVL8</accession>